<dbReference type="EMBL" id="AMCI01001104">
    <property type="protein sequence ID" value="EJX06636.1"/>
    <property type="molecule type" value="Genomic_DNA"/>
</dbReference>
<proteinExistence type="predicted"/>
<dbReference type="AlphaFoldDB" id="J9D208"/>
<sequence length="41" mass="4683">MFINKIKGFQDNLTQPVQRFIPADFDISVNIPPSACGIYFH</sequence>
<comment type="caution">
    <text evidence="1">The sequence shown here is derived from an EMBL/GenBank/DDBJ whole genome shotgun (WGS) entry which is preliminary data.</text>
</comment>
<accession>J9D208</accession>
<name>J9D208_9ZZZZ</name>
<organism evidence="1">
    <name type="scientific">gut metagenome</name>
    <dbReference type="NCBI Taxonomy" id="749906"/>
    <lineage>
        <taxon>unclassified sequences</taxon>
        <taxon>metagenomes</taxon>
        <taxon>organismal metagenomes</taxon>
    </lineage>
</organism>
<protein>
    <submittedName>
        <fullName evidence="1">Uncharacterized protein</fullName>
    </submittedName>
</protein>
<gene>
    <name evidence="1" type="ORF">EVA_05255</name>
</gene>
<evidence type="ECO:0000313" key="1">
    <source>
        <dbReference type="EMBL" id="EJX06636.1"/>
    </source>
</evidence>
<reference evidence="1" key="1">
    <citation type="journal article" date="2012" name="PLoS ONE">
        <title>Gene sets for utilization of primary and secondary nutrition supplies in the distal gut of endangered iberian lynx.</title>
        <authorList>
            <person name="Alcaide M."/>
            <person name="Messina E."/>
            <person name="Richter M."/>
            <person name="Bargiela R."/>
            <person name="Peplies J."/>
            <person name="Huws S.A."/>
            <person name="Newbold C.J."/>
            <person name="Golyshin P.N."/>
            <person name="Simon M.A."/>
            <person name="Lopez G."/>
            <person name="Yakimov M.M."/>
            <person name="Ferrer M."/>
        </authorList>
    </citation>
    <scope>NUCLEOTIDE SEQUENCE</scope>
</reference>